<keyword evidence="3" id="KW-1185">Reference proteome</keyword>
<gene>
    <name evidence="2" type="ORF">Afe05nite_12860</name>
</gene>
<reference evidence="2" key="1">
    <citation type="submission" date="2021-01" db="EMBL/GenBank/DDBJ databases">
        <title>Whole genome shotgun sequence of Actinoplanes ferrugineus NBRC 15555.</title>
        <authorList>
            <person name="Komaki H."/>
            <person name="Tamura T."/>
        </authorList>
    </citation>
    <scope>NUCLEOTIDE SEQUENCE</scope>
    <source>
        <strain evidence="2">NBRC 15555</strain>
    </source>
</reference>
<evidence type="ECO:0008006" key="4">
    <source>
        <dbReference type="Google" id="ProtNLM"/>
    </source>
</evidence>
<sequence>MVAGTADGRDPAERGPHEQAVVEHSVTLGGQDRSGDPGPGAAQEGSRRRAGGGPTLAGMTLVEELVADRPWVGHEPEMELYGRLIGTWDVVNRFYAEDRAEWVTGTVVWTFGWVLAGHTVQDVMWFTGPGPDGGPRRVTGSTVRHYDPAGKCWAVVWFSPTSKIFTLTGRGGDDGDIVQEGTQPDGRPIRWLFTEVTRESFRWLGYVSDDQGETWRLVQEMRAARR</sequence>
<dbReference type="AlphaFoldDB" id="A0A919IUT9"/>
<evidence type="ECO:0000313" key="3">
    <source>
        <dbReference type="Proteomes" id="UP000598174"/>
    </source>
</evidence>
<organism evidence="2 3">
    <name type="scientific">Paractinoplanes ferrugineus</name>
    <dbReference type="NCBI Taxonomy" id="113564"/>
    <lineage>
        <taxon>Bacteria</taxon>
        <taxon>Bacillati</taxon>
        <taxon>Actinomycetota</taxon>
        <taxon>Actinomycetes</taxon>
        <taxon>Micromonosporales</taxon>
        <taxon>Micromonosporaceae</taxon>
        <taxon>Paractinoplanes</taxon>
    </lineage>
</organism>
<name>A0A919IUT9_9ACTN</name>
<protein>
    <recommendedName>
        <fullName evidence="4">DUF1579 domain-containing protein</fullName>
    </recommendedName>
</protein>
<feature type="compositionally biased region" description="Basic and acidic residues" evidence="1">
    <location>
        <begin position="7"/>
        <end position="21"/>
    </location>
</feature>
<comment type="caution">
    <text evidence="2">The sequence shown here is derived from an EMBL/GenBank/DDBJ whole genome shotgun (WGS) entry which is preliminary data.</text>
</comment>
<dbReference type="Proteomes" id="UP000598174">
    <property type="component" value="Unassembled WGS sequence"/>
</dbReference>
<dbReference type="EMBL" id="BOMM01000009">
    <property type="protein sequence ID" value="GIE09446.1"/>
    <property type="molecule type" value="Genomic_DNA"/>
</dbReference>
<evidence type="ECO:0000313" key="2">
    <source>
        <dbReference type="EMBL" id="GIE09446.1"/>
    </source>
</evidence>
<proteinExistence type="predicted"/>
<accession>A0A919IUT9</accession>
<feature type="region of interest" description="Disordered" evidence="1">
    <location>
        <begin position="1"/>
        <end position="55"/>
    </location>
</feature>
<evidence type="ECO:0000256" key="1">
    <source>
        <dbReference type="SAM" id="MobiDB-lite"/>
    </source>
</evidence>